<dbReference type="InterPro" id="IPR000719">
    <property type="entry name" value="Prot_kinase_dom"/>
</dbReference>
<dbReference type="Gene3D" id="3.30.200.20">
    <property type="entry name" value="Phosphorylase Kinase, domain 1"/>
    <property type="match status" value="1"/>
</dbReference>
<dbReference type="Gene3D" id="1.10.510.10">
    <property type="entry name" value="Transferase(Phosphotransferase) domain 1"/>
    <property type="match status" value="1"/>
</dbReference>
<feature type="compositionally biased region" description="Basic and acidic residues" evidence="1">
    <location>
        <begin position="9"/>
        <end position="30"/>
    </location>
</feature>
<evidence type="ECO:0000256" key="1">
    <source>
        <dbReference type="SAM" id="MobiDB-lite"/>
    </source>
</evidence>
<reference evidence="4 5" key="2">
    <citation type="submission" date="2025-04" db="UniProtKB">
        <authorList>
            <consortium name="RefSeq"/>
        </authorList>
    </citation>
    <scope>IDENTIFICATION</scope>
    <source>
        <tissue evidence="4 5">Leaf</tissue>
    </source>
</reference>
<dbReference type="RefSeq" id="XP_018465104.1">
    <property type="nucleotide sequence ID" value="XM_018609602.2"/>
</dbReference>
<keyword evidence="4 5" id="KW-0418">Kinase</keyword>
<dbReference type="InterPro" id="IPR011009">
    <property type="entry name" value="Kinase-like_dom_sf"/>
</dbReference>
<dbReference type="SMART" id="SM00220">
    <property type="entry name" value="S_TKc"/>
    <property type="match status" value="1"/>
</dbReference>
<keyword evidence="3" id="KW-1185">Reference proteome</keyword>
<evidence type="ECO:0000313" key="4">
    <source>
        <dbReference type="RefSeq" id="XP_018465104.1"/>
    </source>
</evidence>
<organism evidence="3 4">
    <name type="scientific">Raphanus sativus</name>
    <name type="common">Radish</name>
    <name type="synonym">Raphanus raphanistrum var. sativus</name>
    <dbReference type="NCBI Taxonomy" id="3726"/>
    <lineage>
        <taxon>Eukaryota</taxon>
        <taxon>Viridiplantae</taxon>
        <taxon>Streptophyta</taxon>
        <taxon>Embryophyta</taxon>
        <taxon>Tracheophyta</taxon>
        <taxon>Spermatophyta</taxon>
        <taxon>Magnoliopsida</taxon>
        <taxon>eudicotyledons</taxon>
        <taxon>Gunneridae</taxon>
        <taxon>Pentapetalae</taxon>
        <taxon>rosids</taxon>
        <taxon>malvids</taxon>
        <taxon>Brassicales</taxon>
        <taxon>Brassicaceae</taxon>
        <taxon>Brassiceae</taxon>
        <taxon>Raphanus</taxon>
    </lineage>
</organism>
<feature type="region of interest" description="Disordered" evidence="1">
    <location>
        <begin position="1"/>
        <end position="35"/>
    </location>
</feature>
<dbReference type="PROSITE" id="PS00108">
    <property type="entry name" value="PROTEIN_KINASE_ST"/>
    <property type="match status" value="1"/>
</dbReference>
<dbReference type="InterPro" id="IPR046958">
    <property type="entry name" value="RBK1/2/STUNTED"/>
</dbReference>
<keyword evidence="4 5" id="KW-0808">Transferase</keyword>
<dbReference type="SUPFAM" id="SSF56112">
    <property type="entry name" value="Protein kinase-like (PK-like)"/>
    <property type="match status" value="1"/>
</dbReference>
<proteinExistence type="predicted"/>
<evidence type="ECO:0000313" key="3">
    <source>
        <dbReference type="Proteomes" id="UP000504610"/>
    </source>
</evidence>
<dbReference type="PANTHER" id="PTHR47987:SF11">
    <property type="entry name" value="RECEPTOR-LIKE CYTOSOLIC SERINE_THREONINE-PROTEIN KINASE RBK1 ISOFORM X1"/>
    <property type="match status" value="1"/>
</dbReference>
<reference evidence="3" key="1">
    <citation type="journal article" date="2019" name="Database">
        <title>The radish genome database (RadishGD): an integrated information resource for radish genomics.</title>
        <authorList>
            <person name="Yu H.J."/>
            <person name="Baek S."/>
            <person name="Lee Y.J."/>
            <person name="Cho A."/>
            <person name="Mun J.H."/>
        </authorList>
    </citation>
    <scope>NUCLEOTIDE SEQUENCE [LARGE SCALE GENOMIC DNA]</scope>
    <source>
        <strain evidence="3">cv. WK10039</strain>
    </source>
</reference>
<dbReference type="Pfam" id="PF00069">
    <property type="entry name" value="Pkinase"/>
    <property type="match status" value="1"/>
</dbReference>
<dbReference type="GO" id="GO:0004672">
    <property type="term" value="F:protein kinase activity"/>
    <property type="evidence" value="ECO:0007669"/>
    <property type="project" value="InterPro"/>
</dbReference>
<name>A0A6J0LZ71_RAPSA</name>
<dbReference type="PROSITE" id="PS50011">
    <property type="entry name" value="PROTEIN_KINASE_DOM"/>
    <property type="match status" value="1"/>
</dbReference>
<dbReference type="KEGG" id="rsz:108836443"/>
<accession>A0A6J0LZ71</accession>
<feature type="region of interest" description="Disordered" evidence="1">
    <location>
        <begin position="462"/>
        <end position="489"/>
    </location>
</feature>
<dbReference type="PANTHER" id="PTHR47987">
    <property type="entry name" value="OS08G0249100 PROTEIN"/>
    <property type="match status" value="1"/>
</dbReference>
<evidence type="ECO:0000313" key="5">
    <source>
        <dbReference type="RefSeq" id="XP_018465105.1"/>
    </source>
</evidence>
<dbReference type="GO" id="GO:0005524">
    <property type="term" value="F:ATP binding"/>
    <property type="evidence" value="ECO:0007669"/>
    <property type="project" value="InterPro"/>
</dbReference>
<evidence type="ECO:0000259" key="2">
    <source>
        <dbReference type="PROSITE" id="PS50011"/>
    </source>
</evidence>
<dbReference type="AlphaFoldDB" id="A0A6J0LZ71"/>
<dbReference type="RefSeq" id="XP_018465105.1">
    <property type="nucleotide sequence ID" value="XM_018609603.2"/>
</dbReference>
<dbReference type="GeneID" id="108836443"/>
<dbReference type="FunFam" id="3.30.200.20:FF:000268">
    <property type="entry name" value="probable receptor-like serine/threonine-protein kinase At5g57670"/>
    <property type="match status" value="1"/>
</dbReference>
<feature type="compositionally biased region" description="Low complexity" evidence="1">
    <location>
        <begin position="476"/>
        <end position="489"/>
    </location>
</feature>
<dbReference type="FunFam" id="1.10.510.10:FF:000284">
    <property type="entry name" value="Putative receptor-like serine/threonine-protein kinase"/>
    <property type="match status" value="1"/>
</dbReference>
<gene>
    <name evidence="4 5 6" type="primary">LOC108836443</name>
</gene>
<dbReference type="Proteomes" id="UP000504610">
    <property type="component" value="Chromosome 2"/>
</dbReference>
<dbReference type="OrthoDB" id="654677at2759"/>
<dbReference type="InterPro" id="IPR008271">
    <property type="entry name" value="Ser/Thr_kinase_AS"/>
</dbReference>
<feature type="domain" description="Protein kinase" evidence="2">
    <location>
        <begin position="142"/>
        <end position="425"/>
    </location>
</feature>
<protein>
    <submittedName>
        <fullName evidence="4 5">Protein kinase STUNTED</fullName>
    </submittedName>
</protein>
<sequence>MALVNTSAHKVDIRSSSKRSDSGRKYKESRANNQELLKMSEEKRKISGRSVSLPSIDILLLDEKPGWPFLKIANLETPQVQHWHTRNVSVVNWVMSLPERFPDHQQNLNSETIFVKKQLKDILRDNNKWFSYDVLKTATSDFSQENLVGKGGCSEVYRGVLKDGKDIAVKILKSSSKEAMTNFVHEIDIISSLSHQNISQLLGVCVQDNDLISVYNLSSLGSLEETLHGKQKEKHVLSWEERFNIAIGVAEALDYLHNRCHKPVIHRDVKTSNVLLSDELQPQLSDFGLSMWGPTTSSRYSIQGDVVGTFGYLAPEYFMYGKVSDKVDVYAFGVVLLELISGRDPISFENPKGKESLVMWAKPLIETGNEKGLLDPDITDISDENQFQRMVLAAAHCLTRSATHRPSIRQILRLLGGVDEVEKWSKRIKEEENEDCFDDEVYPNIRAELHLSLAMMLEVEDDESGSISPMERSNKSFFSSCCSSRELQP</sequence>
<dbReference type="RefSeq" id="XP_056859656.1">
    <property type="nucleotide sequence ID" value="XM_057003676.1"/>
</dbReference>
<evidence type="ECO:0000313" key="6">
    <source>
        <dbReference type="RefSeq" id="XP_056859656.1"/>
    </source>
</evidence>